<dbReference type="EMBL" id="JACCFS010000001">
    <property type="protein sequence ID" value="NYJ37733.1"/>
    <property type="molecule type" value="Genomic_DNA"/>
</dbReference>
<name>A0A7Z0ESZ5_9ACTN</name>
<feature type="region of interest" description="Disordered" evidence="1">
    <location>
        <begin position="96"/>
        <end position="126"/>
    </location>
</feature>
<dbReference type="Pfam" id="PF13622">
    <property type="entry name" value="4HBT_3"/>
    <property type="match status" value="1"/>
</dbReference>
<dbReference type="SUPFAM" id="SSF54637">
    <property type="entry name" value="Thioesterase/thiol ester dehydrase-isomerase"/>
    <property type="match status" value="2"/>
</dbReference>
<sequence>MDSHSQTLREGTWPTVFAERWAGFGGTHGGLVAAGLHQAVTDLLGGTPGSLSAHFLEAVPPGPAEITVRELRGGRSASALAAIDGRATALVRHVHGPESPTTIRPGASPPASPLGPPSESPPPEPETLERFALPSALVAFGAHVDIRPLGASRPLAAGTDPAYTAWIRIDPRAPGIDHLDASSRRLILIDAMPPGLFAVWDRPAPVPTLELSVHFAPCRDDSPWHLVRHRTVWASADLCVDETTLHTRRGELAAQGRQLRRILPV</sequence>
<feature type="domain" description="Acyl-CoA thioesterase-like C-terminal" evidence="3">
    <location>
        <begin position="124"/>
        <end position="259"/>
    </location>
</feature>
<dbReference type="InterPro" id="IPR049450">
    <property type="entry name" value="ACOT8-like_C"/>
</dbReference>
<reference evidence="4 5" key="1">
    <citation type="submission" date="2020-07" db="EMBL/GenBank/DDBJ databases">
        <title>Sequencing the genomes of 1000 actinobacteria strains.</title>
        <authorList>
            <person name="Klenk H.-P."/>
        </authorList>
    </citation>
    <scope>NUCLEOTIDE SEQUENCE [LARGE SCALE GENOMIC DNA]</scope>
    <source>
        <strain evidence="4 5">DSM 44442</strain>
    </source>
</reference>
<evidence type="ECO:0000313" key="4">
    <source>
        <dbReference type="EMBL" id="NYJ37733.1"/>
    </source>
</evidence>
<feature type="domain" description="Acyl-CoA thioesterase-like N-terminal HotDog" evidence="2">
    <location>
        <begin position="18"/>
        <end position="81"/>
    </location>
</feature>
<protein>
    <submittedName>
        <fullName evidence="4">Acyl-CoA thioesterase</fullName>
    </submittedName>
</protein>
<gene>
    <name evidence="4" type="ORF">HNR10_005614</name>
</gene>
<dbReference type="AlphaFoldDB" id="A0A7Z0ESZ5"/>
<evidence type="ECO:0000313" key="5">
    <source>
        <dbReference type="Proteomes" id="UP000572051"/>
    </source>
</evidence>
<dbReference type="Pfam" id="PF20789">
    <property type="entry name" value="4HBT_3C"/>
    <property type="match status" value="1"/>
</dbReference>
<accession>A0A7Z0ESZ5</accession>
<evidence type="ECO:0000259" key="3">
    <source>
        <dbReference type="Pfam" id="PF20789"/>
    </source>
</evidence>
<feature type="compositionally biased region" description="Pro residues" evidence="1">
    <location>
        <begin position="107"/>
        <end position="125"/>
    </location>
</feature>
<dbReference type="InterPro" id="IPR042171">
    <property type="entry name" value="Acyl-CoA_hotdog"/>
</dbReference>
<proteinExistence type="predicted"/>
<dbReference type="Proteomes" id="UP000572051">
    <property type="component" value="Unassembled WGS sequence"/>
</dbReference>
<dbReference type="Gene3D" id="2.40.160.210">
    <property type="entry name" value="Acyl-CoA thioesterase, double hotdog domain"/>
    <property type="match status" value="1"/>
</dbReference>
<keyword evidence="5" id="KW-1185">Reference proteome</keyword>
<organism evidence="4 5">
    <name type="scientific">Nocardiopsis aegyptia</name>
    <dbReference type="NCBI Taxonomy" id="220378"/>
    <lineage>
        <taxon>Bacteria</taxon>
        <taxon>Bacillati</taxon>
        <taxon>Actinomycetota</taxon>
        <taxon>Actinomycetes</taxon>
        <taxon>Streptosporangiales</taxon>
        <taxon>Nocardiopsidaceae</taxon>
        <taxon>Nocardiopsis</taxon>
    </lineage>
</organism>
<dbReference type="InterPro" id="IPR049449">
    <property type="entry name" value="TesB_ACOT8-like_N"/>
</dbReference>
<evidence type="ECO:0000256" key="1">
    <source>
        <dbReference type="SAM" id="MobiDB-lite"/>
    </source>
</evidence>
<dbReference type="InterPro" id="IPR029069">
    <property type="entry name" value="HotDog_dom_sf"/>
</dbReference>
<comment type="caution">
    <text evidence="4">The sequence shown here is derived from an EMBL/GenBank/DDBJ whole genome shotgun (WGS) entry which is preliminary data.</text>
</comment>
<dbReference type="RefSeq" id="WP_179828710.1">
    <property type="nucleotide sequence ID" value="NZ_JACCFS010000001.1"/>
</dbReference>
<evidence type="ECO:0000259" key="2">
    <source>
        <dbReference type="Pfam" id="PF13622"/>
    </source>
</evidence>